<dbReference type="Proteomes" id="UP000585474">
    <property type="component" value="Unassembled WGS sequence"/>
</dbReference>
<reference evidence="2" key="1">
    <citation type="submission" date="2019-07" db="EMBL/GenBank/DDBJ databases">
        <title>De Novo Assembly of kiwifruit Actinidia rufa.</title>
        <authorList>
            <person name="Sugita-Konishi S."/>
            <person name="Sato K."/>
            <person name="Mori E."/>
            <person name="Abe Y."/>
            <person name="Kisaki G."/>
            <person name="Hamano K."/>
            <person name="Suezawa K."/>
            <person name="Otani M."/>
            <person name="Fukuda T."/>
            <person name="Manabe T."/>
            <person name="Gomi K."/>
            <person name="Tabuchi M."/>
            <person name="Akimitsu K."/>
            <person name="Kataoka I."/>
        </authorList>
    </citation>
    <scope>NUCLEOTIDE SEQUENCE [LARGE SCALE GENOMIC DNA]</scope>
    <source>
        <strain evidence="2">cv. Fuchu</strain>
    </source>
</reference>
<gene>
    <name evidence="1" type="ORF">Acr_00g0037110</name>
</gene>
<dbReference type="AlphaFoldDB" id="A0A7J0DGS0"/>
<proteinExistence type="predicted"/>
<dbReference type="EMBL" id="BJWL01000219">
    <property type="protein sequence ID" value="GFS34981.1"/>
    <property type="molecule type" value="Genomic_DNA"/>
</dbReference>
<name>A0A7J0DGS0_9ERIC</name>
<evidence type="ECO:0000313" key="1">
    <source>
        <dbReference type="EMBL" id="GFS34981.1"/>
    </source>
</evidence>
<keyword evidence="2" id="KW-1185">Reference proteome</keyword>
<comment type="caution">
    <text evidence="1">The sequence shown here is derived from an EMBL/GenBank/DDBJ whole genome shotgun (WGS) entry which is preliminary data.</text>
</comment>
<sequence length="81" mass="9275">MSGAESASLQAIEEQQGQKLDAFISSNDSRLKNIEEHVERNTTILQEMLVMMMREQPPAERGDNDDDDGDDLEEFRLFCVR</sequence>
<evidence type="ECO:0000313" key="2">
    <source>
        <dbReference type="Proteomes" id="UP000585474"/>
    </source>
</evidence>
<protein>
    <submittedName>
        <fullName evidence="1">Uncharacterized protein</fullName>
    </submittedName>
</protein>
<organism evidence="1 2">
    <name type="scientific">Actinidia rufa</name>
    <dbReference type="NCBI Taxonomy" id="165716"/>
    <lineage>
        <taxon>Eukaryota</taxon>
        <taxon>Viridiplantae</taxon>
        <taxon>Streptophyta</taxon>
        <taxon>Embryophyta</taxon>
        <taxon>Tracheophyta</taxon>
        <taxon>Spermatophyta</taxon>
        <taxon>Magnoliopsida</taxon>
        <taxon>eudicotyledons</taxon>
        <taxon>Gunneridae</taxon>
        <taxon>Pentapetalae</taxon>
        <taxon>asterids</taxon>
        <taxon>Ericales</taxon>
        <taxon>Actinidiaceae</taxon>
        <taxon>Actinidia</taxon>
    </lineage>
</organism>
<accession>A0A7J0DGS0</accession>